<evidence type="ECO:0000259" key="2">
    <source>
        <dbReference type="PROSITE" id="PS50033"/>
    </source>
</evidence>
<dbReference type="GO" id="GO:0005737">
    <property type="term" value="C:cytoplasm"/>
    <property type="evidence" value="ECO:0007669"/>
    <property type="project" value="TreeGrafter"/>
</dbReference>
<feature type="region of interest" description="Disordered" evidence="1">
    <location>
        <begin position="1"/>
        <end position="85"/>
    </location>
</feature>
<dbReference type="GO" id="GO:0006886">
    <property type="term" value="P:intracellular protein transport"/>
    <property type="evidence" value="ECO:0007669"/>
    <property type="project" value="TreeGrafter"/>
</dbReference>
<dbReference type="InterPro" id="IPR001012">
    <property type="entry name" value="UBX_dom"/>
</dbReference>
<evidence type="ECO:0000256" key="1">
    <source>
        <dbReference type="SAM" id="MobiDB-lite"/>
    </source>
</evidence>
<dbReference type="PROSITE" id="PS50033">
    <property type="entry name" value="UBX"/>
    <property type="match status" value="1"/>
</dbReference>
<feature type="domain" description="UBX" evidence="2">
    <location>
        <begin position="125"/>
        <end position="209"/>
    </location>
</feature>
<dbReference type="PANTHER" id="PTHR46467:SF1">
    <property type="entry name" value="TETHER CONTAINING UBX DOMAIN FOR GLUT4"/>
    <property type="match status" value="1"/>
</dbReference>
<dbReference type="Gene3D" id="3.10.20.90">
    <property type="entry name" value="Phosphatidylinositol 3-kinase Catalytic Subunit, Chain A, domain 1"/>
    <property type="match status" value="1"/>
</dbReference>
<dbReference type="GO" id="GO:0005634">
    <property type="term" value="C:nucleus"/>
    <property type="evidence" value="ECO:0007669"/>
    <property type="project" value="TreeGrafter"/>
</dbReference>
<reference evidence="3 4" key="1">
    <citation type="journal article" date="2018" name="Mol. Biol. Evol.">
        <title>Broad Genomic Sampling Reveals a Smut Pathogenic Ancestry of the Fungal Clade Ustilaginomycotina.</title>
        <authorList>
            <person name="Kijpornyongpan T."/>
            <person name="Mondo S.J."/>
            <person name="Barry K."/>
            <person name="Sandor L."/>
            <person name="Lee J."/>
            <person name="Lipzen A."/>
            <person name="Pangilinan J."/>
            <person name="LaButti K."/>
            <person name="Hainaut M."/>
            <person name="Henrissat B."/>
            <person name="Grigoriev I.V."/>
            <person name="Spatafora J.W."/>
            <person name="Aime M.C."/>
        </authorList>
    </citation>
    <scope>NUCLEOTIDE SEQUENCE [LARGE SCALE GENOMIC DNA]</scope>
    <source>
        <strain evidence="3 4">MCA 3645</strain>
    </source>
</reference>
<gene>
    <name evidence="3" type="ORF">BCV70DRAFT_203292</name>
</gene>
<dbReference type="EMBL" id="KZ819233">
    <property type="protein sequence ID" value="PWY96950.1"/>
    <property type="molecule type" value="Genomic_DNA"/>
</dbReference>
<dbReference type="SMART" id="SM00166">
    <property type="entry name" value="UBX"/>
    <property type="match status" value="1"/>
</dbReference>
<feature type="compositionally biased region" description="Low complexity" evidence="1">
    <location>
        <begin position="246"/>
        <end position="259"/>
    </location>
</feature>
<organism evidence="3 4">
    <name type="scientific">Testicularia cyperi</name>
    <dbReference type="NCBI Taxonomy" id="1882483"/>
    <lineage>
        <taxon>Eukaryota</taxon>
        <taxon>Fungi</taxon>
        <taxon>Dikarya</taxon>
        <taxon>Basidiomycota</taxon>
        <taxon>Ustilaginomycotina</taxon>
        <taxon>Ustilaginomycetes</taxon>
        <taxon>Ustilaginales</taxon>
        <taxon>Anthracoideaceae</taxon>
        <taxon>Testicularia</taxon>
    </lineage>
</organism>
<dbReference type="Proteomes" id="UP000246740">
    <property type="component" value="Unassembled WGS sequence"/>
</dbReference>
<feature type="region of interest" description="Disordered" evidence="1">
    <location>
        <begin position="218"/>
        <end position="272"/>
    </location>
</feature>
<accession>A0A317XI39</accession>
<dbReference type="STRING" id="1882483.A0A317XI39"/>
<keyword evidence="4" id="KW-1185">Reference proteome</keyword>
<dbReference type="InterPro" id="IPR029071">
    <property type="entry name" value="Ubiquitin-like_domsf"/>
</dbReference>
<dbReference type="GO" id="GO:0012506">
    <property type="term" value="C:vesicle membrane"/>
    <property type="evidence" value="ECO:0007669"/>
    <property type="project" value="TreeGrafter"/>
</dbReference>
<dbReference type="Pfam" id="PF00789">
    <property type="entry name" value="UBX"/>
    <property type="match status" value="1"/>
</dbReference>
<sequence length="272" mass="29252">MSSSSSSNNNSAEAGPSSARHAEANAAVRVFRPPPASNSSTLSGSASASASASSSASASRSSASASAMAMAPALDDEEEELKPTPDELKQAFRSTISGRHGPDAPLLTRALREREEQRLFSSRTKTWENVRIRIRFSDRTMIESTFTEHDTIEAVYRFLDSCLDTTATKGSAVTIYTSPPKTEYSRSDPRLKAKTLRQLGLIPSAVVSLRWQDPQMNANSFPAPLKPELGAKAQDLPLPPSFEPNPTTATATTPTSSSSKPVPKWLKNIVKK</sequence>
<evidence type="ECO:0000313" key="3">
    <source>
        <dbReference type="EMBL" id="PWY96950.1"/>
    </source>
</evidence>
<feature type="compositionally biased region" description="Low complexity" evidence="1">
    <location>
        <begin position="37"/>
        <end position="73"/>
    </location>
</feature>
<protein>
    <recommendedName>
        <fullName evidence="2">UBX domain-containing protein</fullName>
    </recommendedName>
</protein>
<dbReference type="InParanoid" id="A0A317XI39"/>
<feature type="compositionally biased region" description="Low complexity" evidence="1">
    <location>
        <begin position="1"/>
        <end position="19"/>
    </location>
</feature>
<dbReference type="PANTHER" id="PTHR46467">
    <property type="entry name" value="TETHER CONTAINING UBX DOMAIN FOR GLUT4"/>
    <property type="match status" value="1"/>
</dbReference>
<proteinExistence type="predicted"/>
<dbReference type="AlphaFoldDB" id="A0A317XI39"/>
<evidence type="ECO:0000313" key="4">
    <source>
        <dbReference type="Proteomes" id="UP000246740"/>
    </source>
</evidence>
<dbReference type="OrthoDB" id="440781at2759"/>
<name>A0A317XI39_9BASI</name>
<dbReference type="SUPFAM" id="SSF54236">
    <property type="entry name" value="Ubiquitin-like"/>
    <property type="match status" value="1"/>
</dbReference>